<dbReference type="Gene3D" id="1.10.3210.10">
    <property type="entry name" value="Hypothetical protein af1432"/>
    <property type="match status" value="1"/>
</dbReference>
<organism evidence="4 5">
    <name type="scientific">Rubripirellula reticaptiva</name>
    <dbReference type="NCBI Taxonomy" id="2528013"/>
    <lineage>
        <taxon>Bacteria</taxon>
        <taxon>Pseudomonadati</taxon>
        <taxon>Planctomycetota</taxon>
        <taxon>Planctomycetia</taxon>
        <taxon>Pirellulales</taxon>
        <taxon>Pirellulaceae</taxon>
        <taxon>Rubripirellula</taxon>
    </lineage>
</organism>
<dbReference type="Pfam" id="PF13487">
    <property type="entry name" value="HD_5"/>
    <property type="match status" value="1"/>
</dbReference>
<dbReference type="Proteomes" id="UP000317977">
    <property type="component" value="Unassembled WGS sequence"/>
</dbReference>
<feature type="domain" description="Response regulatory" evidence="3">
    <location>
        <begin position="4"/>
        <end position="119"/>
    </location>
</feature>
<dbReference type="EMBL" id="SJPX01000005">
    <property type="protein sequence ID" value="TWU47669.1"/>
    <property type="molecule type" value="Genomic_DNA"/>
</dbReference>
<dbReference type="PANTHER" id="PTHR44591:SF19">
    <property type="entry name" value="TWO-COMPONENT RESPONSE REGULATOR-RELATED"/>
    <property type="match status" value="1"/>
</dbReference>
<proteinExistence type="predicted"/>
<accession>A0A5C6EK60</accession>
<evidence type="ECO:0000259" key="3">
    <source>
        <dbReference type="PROSITE" id="PS50110"/>
    </source>
</evidence>
<gene>
    <name evidence="4" type="primary">hupR1_2</name>
    <name evidence="4" type="ORF">Poly59_45100</name>
</gene>
<dbReference type="PROSITE" id="PS50110">
    <property type="entry name" value="RESPONSE_REGULATORY"/>
    <property type="match status" value="1"/>
</dbReference>
<keyword evidence="1 2" id="KW-0597">Phosphoprotein</keyword>
<dbReference type="CDD" id="cd17569">
    <property type="entry name" value="REC_HupR-like"/>
    <property type="match status" value="1"/>
</dbReference>
<dbReference type="AlphaFoldDB" id="A0A5C6EK60"/>
<keyword evidence="5" id="KW-1185">Reference proteome</keyword>
<protein>
    <submittedName>
        <fullName evidence="4">Hydrogenase transcriptional regulatory protein hupR1</fullName>
    </submittedName>
</protein>
<dbReference type="PANTHER" id="PTHR44591">
    <property type="entry name" value="STRESS RESPONSE REGULATOR PROTEIN 1"/>
    <property type="match status" value="1"/>
</dbReference>
<evidence type="ECO:0000313" key="5">
    <source>
        <dbReference type="Proteomes" id="UP000317977"/>
    </source>
</evidence>
<reference evidence="4 5" key="1">
    <citation type="submission" date="2019-02" db="EMBL/GenBank/DDBJ databases">
        <title>Deep-cultivation of Planctomycetes and their phenomic and genomic characterization uncovers novel biology.</title>
        <authorList>
            <person name="Wiegand S."/>
            <person name="Jogler M."/>
            <person name="Boedeker C."/>
            <person name="Pinto D."/>
            <person name="Vollmers J."/>
            <person name="Rivas-Marin E."/>
            <person name="Kohn T."/>
            <person name="Peeters S.H."/>
            <person name="Heuer A."/>
            <person name="Rast P."/>
            <person name="Oberbeckmann S."/>
            <person name="Bunk B."/>
            <person name="Jeske O."/>
            <person name="Meyerdierks A."/>
            <person name="Storesund J.E."/>
            <person name="Kallscheuer N."/>
            <person name="Luecker S."/>
            <person name="Lage O.M."/>
            <person name="Pohl T."/>
            <person name="Merkel B.J."/>
            <person name="Hornburger P."/>
            <person name="Mueller R.-W."/>
            <person name="Bruemmer F."/>
            <person name="Labrenz M."/>
            <person name="Spormann A.M."/>
            <person name="Op Den Camp H."/>
            <person name="Overmann J."/>
            <person name="Amann R."/>
            <person name="Jetten M.S.M."/>
            <person name="Mascher T."/>
            <person name="Medema M.H."/>
            <person name="Devos D.P."/>
            <person name="Kaster A.-K."/>
            <person name="Ovreas L."/>
            <person name="Rohde M."/>
            <person name="Galperin M.Y."/>
            <person name="Jogler C."/>
        </authorList>
    </citation>
    <scope>NUCLEOTIDE SEQUENCE [LARGE SCALE GENOMIC DNA]</scope>
    <source>
        <strain evidence="4 5">Poly59</strain>
    </source>
</reference>
<evidence type="ECO:0000256" key="1">
    <source>
        <dbReference type="ARBA" id="ARBA00022553"/>
    </source>
</evidence>
<name>A0A5C6EK60_9BACT</name>
<dbReference type="OrthoDB" id="9802066at2"/>
<sequence>MTTKILLVDDEPNVLQGFKRNLRNQYDLHFAVGGEAALKMIEKVGPFAVVVSDMQMPEMSGVELLSSIRDRNEQTVRVMLTGNADQKTAVDAVNEGNIFRFLSKPCPPDQLAKTLDAGLEQYRLVTAEAELLNKTLAGSVRMLTQVLSMAMPEAFGLTGEARAMVRAVAQRIGIGPMWQIEMAAMLMRVGCVSLPADVIHRYLNHQPLSSDDEALIEQTPKLGHDLISAIPRLQGVADLVAAQNEPACDPTPIAARILKAVGDFQRFRGDRSPLAALRLMEHRSQYDPVVVEHLSAVVQAMFQNQEVAVAQLTDGMVLESHVTDLSGRILIASGTEIHDSLIQKLIRLRRSQTGVREPISVRTVVVQPATATKTNNSDPQPVTAE</sequence>
<dbReference type="InterPro" id="IPR011006">
    <property type="entry name" value="CheY-like_superfamily"/>
</dbReference>
<dbReference type="SUPFAM" id="SSF52172">
    <property type="entry name" value="CheY-like"/>
    <property type="match status" value="1"/>
</dbReference>
<evidence type="ECO:0000313" key="4">
    <source>
        <dbReference type="EMBL" id="TWU47669.1"/>
    </source>
</evidence>
<comment type="caution">
    <text evidence="4">The sequence shown here is derived from an EMBL/GenBank/DDBJ whole genome shotgun (WGS) entry which is preliminary data.</text>
</comment>
<feature type="modified residue" description="4-aspartylphosphate" evidence="2">
    <location>
        <position position="53"/>
    </location>
</feature>
<dbReference type="RefSeq" id="WP_146536148.1">
    <property type="nucleotide sequence ID" value="NZ_SJPX01000005.1"/>
</dbReference>
<dbReference type="GO" id="GO:0000160">
    <property type="term" value="P:phosphorelay signal transduction system"/>
    <property type="evidence" value="ECO:0007669"/>
    <property type="project" value="InterPro"/>
</dbReference>
<dbReference type="InterPro" id="IPR050595">
    <property type="entry name" value="Bact_response_regulator"/>
</dbReference>
<dbReference type="SMART" id="SM00448">
    <property type="entry name" value="REC"/>
    <property type="match status" value="1"/>
</dbReference>
<evidence type="ECO:0000256" key="2">
    <source>
        <dbReference type="PROSITE-ProRule" id="PRU00169"/>
    </source>
</evidence>
<dbReference type="InterPro" id="IPR001789">
    <property type="entry name" value="Sig_transdc_resp-reg_receiver"/>
</dbReference>
<dbReference type="Pfam" id="PF00072">
    <property type="entry name" value="Response_reg"/>
    <property type="match status" value="1"/>
</dbReference>
<dbReference type="Gene3D" id="3.40.50.2300">
    <property type="match status" value="1"/>
</dbReference>